<protein>
    <submittedName>
        <fullName evidence="2">Uncharacterized protein</fullName>
    </submittedName>
</protein>
<feature type="compositionally biased region" description="Basic residues" evidence="1">
    <location>
        <begin position="1"/>
        <end position="10"/>
    </location>
</feature>
<keyword evidence="3" id="KW-1185">Reference proteome</keyword>
<feature type="region of interest" description="Disordered" evidence="1">
    <location>
        <begin position="1"/>
        <end position="41"/>
    </location>
</feature>
<name>A0A9P5JYW5_9AGAM</name>
<dbReference type="EMBL" id="WHVB01000027">
    <property type="protein sequence ID" value="KAF8469859.1"/>
    <property type="molecule type" value="Genomic_DNA"/>
</dbReference>
<proteinExistence type="predicted"/>
<evidence type="ECO:0000313" key="2">
    <source>
        <dbReference type="EMBL" id="KAF8469859.1"/>
    </source>
</evidence>
<evidence type="ECO:0000313" key="3">
    <source>
        <dbReference type="Proteomes" id="UP000759537"/>
    </source>
</evidence>
<dbReference type="Gene3D" id="1.10.10.60">
    <property type="entry name" value="Homeodomain-like"/>
    <property type="match status" value="1"/>
</dbReference>
<organism evidence="2 3">
    <name type="scientific">Russula ochroleuca</name>
    <dbReference type="NCBI Taxonomy" id="152965"/>
    <lineage>
        <taxon>Eukaryota</taxon>
        <taxon>Fungi</taxon>
        <taxon>Dikarya</taxon>
        <taxon>Basidiomycota</taxon>
        <taxon>Agaricomycotina</taxon>
        <taxon>Agaricomycetes</taxon>
        <taxon>Russulales</taxon>
        <taxon>Russulaceae</taxon>
        <taxon>Russula</taxon>
    </lineage>
</organism>
<dbReference type="OrthoDB" id="162969at2759"/>
<gene>
    <name evidence="2" type="ORF">DFH94DRAFT_685273</name>
</gene>
<dbReference type="AlphaFoldDB" id="A0A9P5JYW5"/>
<reference evidence="2" key="1">
    <citation type="submission" date="2019-10" db="EMBL/GenBank/DDBJ databases">
        <authorList>
            <consortium name="DOE Joint Genome Institute"/>
            <person name="Kuo A."/>
            <person name="Miyauchi S."/>
            <person name="Kiss E."/>
            <person name="Drula E."/>
            <person name="Kohler A."/>
            <person name="Sanchez-Garcia M."/>
            <person name="Andreopoulos B."/>
            <person name="Barry K.W."/>
            <person name="Bonito G."/>
            <person name="Buee M."/>
            <person name="Carver A."/>
            <person name="Chen C."/>
            <person name="Cichocki N."/>
            <person name="Clum A."/>
            <person name="Culley D."/>
            <person name="Crous P.W."/>
            <person name="Fauchery L."/>
            <person name="Girlanda M."/>
            <person name="Hayes R."/>
            <person name="Keri Z."/>
            <person name="LaButti K."/>
            <person name="Lipzen A."/>
            <person name="Lombard V."/>
            <person name="Magnuson J."/>
            <person name="Maillard F."/>
            <person name="Morin E."/>
            <person name="Murat C."/>
            <person name="Nolan M."/>
            <person name="Ohm R."/>
            <person name="Pangilinan J."/>
            <person name="Pereira M."/>
            <person name="Perotto S."/>
            <person name="Peter M."/>
            <person name="Riley R."/>
            <person name="Sitrit Y."/>
            <person name="Stielow B."/>
            <person name="Szollosi G."/>
            <person name="Zifcakova L."/>
            <person name="Stursova M."/>
            <person name="Spatafora J.W."/>
            <person name="Tedersoo L."/>
            <person name="Vaario L.-M."/>
            <person name="Yamada A."/>
            <person name="Yan M."/>
            <person name="Wang P."/>
            <person name="Xu J."/>
            <person name="Bruns T."/>
            <person name="Baldrian P."/>
            <person name="Vilgalys R."/>
            <person name="Henrissat B."/>
            <person name="Grigoriev I.V."/>
            <person name="Hibbett D."/>
            <person name="Nagy L.G."/>
            <person name="Martin F.M."/>
        </authorList>
    </citation>
    <scope>NUCLEOTIDE SEQUENCE</scope>
    <source>
        <strain evidence="2">Prilba</strain>
    </source>
</reference>
<evidence type="ECO:0000256" key="1">
    <source>
        <dbReference type="SAM" id="MobiDB-lite"/>
    </source>
</evidence>
<accession>A0A9P5JYW5</accession>
<sequence length="137" mass="15624">MPIKPVRKPRDKPAPYARKPGPKGKHAKDKPETSAKNTATKQCNNLTLQDWLSVFAFIDAHPTLSQEQVVDHFSSLGNGALKFTQSTLSRKIKQPDVERALVIWLRSMEEKRETVNGKMLVEKRKCFEKELNVPENE</sequence>
<comment type="caution">
    <text evidence="2">The sequence shown here is derived from an EMBL/GenBank/DDBJ whole genome shotgun (WGS) entry which is preliminary data.</text>
</comment>
<dbReference type="Proteomes" id="UP000759537">
    <property type="component" value="Unassembled WGS sequence"/>
</dbReference>
<reference evidence="2" key="2">
    <citation type="journal article" date="2020" name="Nat. Commun.">
        <title>Large-scale genome sequencing of mycorrhizal fungi provides insights into the early evolution of symbiotic traits.</title>
        <authorList>
            <person name="Miyauchi S."/>
            <person name="Kiss E."/>
            <person name="Kuo A."/>
            <person name="Drula E."/>
            <person name="Kohler A."/>
            <person name="Sanchez-Garcia M."/>
            <person name="Morin E."/>
            <person name="Andreopoulos B."/>
            <person name="Barry K.W."/>
            <person name="Bonito G."/>
            <person name="Buee M."/>
            <person name="Carver A."/>
            <person name="Chen C."/>
            <person name="Cichocki N."/>
            <person name="Clum A."/>
            <person name="Culley D."/>
            <person name="Crous P.W."/>
            <person name="Fauchery L."/>
            <person name="Girlanda M."/>
            <person name="Hayes R.D."/>
            <person name="Keri Z."/>
            <person name="LaButti K."/>
            <person name="Lipzen A."/>
            <person name="Lombard V."/>
            <person name="Magnuson J."/>
            <person name="Maillard F."/>
            <person name="Murat C."/>
            <person name="Nolan M."/>
            <person name="Ohm R.A."/>
            <person name="Pangilinan J."/>
            <person name="Pereira M.F."/>
            <person name="Perotto S."/>
            <person name="Peter M."/>
            <person name="Pfister S."/>
            <person name="Riley R."/>
            <person name="Sitrit Y."/>
            <person name="Stielow J.B."/>
            <person name="Szollosi G."/>
            <person name="Zifcakova L."/>
            <person name="Stursova M."/>
            <person name="Spatafora J.W."/>
            <person name="Tedersoo L."/>
            <person name="Vaario L.M."/>
            <person name="Yamada A."/>
            <person name="Yan M."/>
            <person name="Wang P."/>
            <person name="Xu J."/>
            <person name="Bruns T."/>
            <person name="Baldrian P."/>
            <person name="Vilgalys R."/>
            <person name="Dunand C."/>
            <person name="Henrissat B."/>
            <person name="Grigoriev I.V."/>
            <person name="Hibbett D."/>
            <person name="Nagy L.G."/>
            <person name="Martin F.M."/>
        </authorList>
    </citation>
    <scope>NUCLEOTIDE SEQUENCE</scope>
    <source>
        <strain evidence="2">Prilba</strain>
    </source>
</reference>